<sequence>MLRTDRRTLLASGISIPLVASTPAFSAKSRSIAALRLRPTVYTAAERWSLRDRMARYGVPGVAMTLIRAGRIEAVQGIGTRVAGTRAVIDPDTLFSVGSVSKLASAALCLQLAAGGILNLDRDVNHWLRRWRVPPGLQGDDRAVTLRMLLSHTGGFNVHGFADYTPGTPLPSIVQTLNGESPAMNKPLARVDLAGARSRYSGGGYMIIQAVIEDVTGANFDTVAQRLLFGPLGMRRSRFEAAPAPGIANIAHAHDRDGKPVALPRGWQSFPELAASGLWTTAGDLGRLIVALGASYRERGGFMPQELAVDMMTAVTPGFNGLGPRLAGEGAARIFHHAGANDSYKAYVEGNLVSGDGLVVLTNGERGDLLGDEIRNAVSDLYRWPGDWSIALPAVPVASLVDSYVGTYRRRAGQDPLTMGFLDTGFSADTVEVVRSGDGLSIRFKGRDRKLVPIDSSDFVMPDGYVPAATLMFRFARTADRKVSHLRAIAGADTLIFERI</sequence>
<dbReference type="GO" id="GO:0016787">
    <property type="term" value="F:hydrolase activity"/>
    <property type="evidence" value="ECO:0007669"/>
    <property type="project" value="UniProtKB-KW"/>
</dbReference>
<dbReference type="InterPro" id="IPR050491">
    <property type="entry name" value="AmpC-like"/>
</dbReference>
<dbReference type="InterPro" id="IPR001466">
    <property type="entry name" value="Beta-lactam-related"/>
</dbReference>
<feature type="domain" description="Beta-lactamase-related" evidence="1">
    <location>
        <begin position="51"/>
        <end position="367"/>
    </location>
</feature>
<dbReference type="PANTHER" id="PTHR46825">
    <property type="entry name" value="D-ALANYL-D-ALANINE-CARBOXYPEPTIDASE/ENDOPEPTIDASE AMPH"/>
    <property type="match status" value="1"/>
</dbReference>
<dbReference type="InterPro" id="IPR012338">
    <property type="entry name" value="Beta-lactam/transpept-like"/>
</dbReference>
<dbReference type="PANTHER" id="PTHR46825:SF12">
    <property type="entry name" value="PENICILLIN-BINDING PROTEIN 4"/>
    <property type="match status" value="1"/>
</dbReference>
<dbReference type="Proteomes" id="UP000286681">
    <property type="component" value="Unassembled WGS sequence"/>
</dbReference>
<name>A0AAJ4S4C2_9SPHN</name>
<evidence type="ECO:0000313" key="3">
    <source>
        <dbReference type="Proteomes" id="UP000286681"/>
    </source>
</evidence>
<dbReference type="EMBL" id="QQWO01000009">
    <property type="protein sequence ID" value="RSV02607.1"/>
    <property type="molecule type" value="Genomic_DNA"/>
</dbReference>
<dbReference type="SUPFAM" id="SSF56601">
    <property type="entry name" value="beta-lactamase/transpeptidase-like"/>
    <property type="match status" value="1"/>
</dbReference>
<organism evidence="2 3">
    <name type="scientific">Sphingomonas koreensis</name>
    <dbReference type="NCBI Taxonomy" id="93064"/>
    <lineage>
        <taxon>Bacteria</taxon>
        <taxon>Pseudomonadati</taxon>
        <taxon>Pseudomonadota</taxon>
        <taxon>Alphaproteobacteria</taxon>
        <taxon>Sphingomonadales</taxon>
        <taxon>Sphingomonadaceae</taxon>
        <taxon>Sphingomonas</taxon>
    </lineage>
</organism>
<proteinExistence type="predicted"/>
<dbReference type="AlphaFoldDB" id="A0AAJ4S4C2"/>
<dbReference type="RefSeq" id="WP_083629657.1">
    <property type="nucleotide sequence ID" value="NZ_JAQQGM010000002.1"/>
</dbReference>
<dbReference type="Pfam" id="PF00144">
    <property type="entry name" value="Beta-lactamase"/>
    <property type="match status" value="1"/>
</dbReference>
<reference evidence="2 3" key="1">
    <citation type="submission" date="2018-07" db="EMBL/GenBank/DDBJ databases">
        <title>Genomic and Epidemiologic Investigation of an Indolent Hospital Outbreak.</title>
        <authorList>
            <person name="Johnson R.C."/>
            <person name="Deming C."/>
            <person name="Conlan S."/>
            <person name="Zellmer C.J."/>
            <person name="Michelin A.V."/>
            <person name="Lee-Lin S."/>
            <person name="Thomas P.J."/>
            <person name="Park M."/>
            <person name="Weingarten R.A."/>
            <person name="Less J."/>
            <person name="Dekker J.P."/>
            <person name="Frank K.M."/>
            <person name="Musser K.A."/>
            <person name="Mcquiston J.R."/>
            <person name="Henderson D.K."/>
            <person name="Lau A.F."/>
            <person name="Palmore T.N."/>
            <person name="Segre J.A."/>
        </authorList>
    </citation>
    <scope>NUCLEOTIDE SEQUENCE [LARGE SCALE GENOMIC DNA]</scope>
    <source>
        <strain evidence="2 3">SK-NIH.Env10_0317</strain>
    </source>
</reference>
<dbReference type="Gene3D" id="3.40.710.10">
    <property type="entry name" value="DD-peptidase/beta-lactamase superfamily"/>
    <property type="match status" value="1"/>
</dbReference>
<keyword evidence="2" id="KW-0378">Hydrolase</keyword>
<evidence type="ECO:0000313" key="2">
    <source>
        <dbReference type="EMBL" id="RSV02607.1"/>
    </source>
</evidence>
<evidence type="ECO:0000259" key="1">
    <source>
        <dbReference type="Pfam" id="PF00144"/>
    </source>
</evidence>
<gene>
    <name evidence="2" type="ORF">CA257_11950</name>
</gene>
<comment type="caution">
    <text evidence="2">The sequence shown here is derived from an EMBL/GenBank/DDBJ whole genome shotgun (WGS) entry which is preliminary data.</text>
</comment>
<protein>
    <submittedName>
        <fullName evidence="2">Class A beta-lactamase-related serine hydrolase</fullName>
    </submittedName>
</protein>
<accession>A0AAJ4S4C2</accession>